<evidence type="ECO:0000259" key="8">
    <source>
        <dbReference type="Pfam" id="PF19055"/>
    </source>
</evidence>
<dbReference type="InterPro" id="IPR013525">
    <property type="entry name" value="ABC2_TM"/>
</dbReference>
<dbReference type="SUPFAM" id="SSF52540">
    <property type="entry name" value="P-loop containing nucleoside triphosphate hydrolases"/>
    <property type="match status" value="1"/>
</dbReference>
<protein>
    <recommendedName>
        <fullName evidence="10">ABC-2 type transporter domain-containing protein</fullName>
    </recommendedName>
</protein>
<sequence>MRTHLYFSSVECAELSNSCLHRCTARHAAACDRLLPPSALERADEPTSGLDARMAYDVIAILQGLATSGRTVICTVHQPSFKLFSCFDRLILLNAGRVAFAGVASAAVPYFTALGFATPLHENPAEYLCTLLGEPLTIGESSCRHVTQGSSFCAVWAQQELAVDDAEQGAAPPQASIASLVVDESINSTTTTTTPAVRQPSSRRPSALSRCLLLVKRELHDQIKDPRKLLQSLLLRLAVGLLVGLLFLNQGRRQSYESIFPTTSAIFIAIFNCNMDTLLDTLLKQPQIRSLLKREYANGMYSATTYFVATVAVNAILAAANTAGLVLPLYGLVGFSTTVRQAAVFVCALGLMTMIGVLIGMAVGCFASSLDEARKLIIPILAPQMIFSGYVLPYKSLPSYFVWIYYASYWQYCLGLLQVNEFAERVFTEGCPASLVESTLYNDLSEWLEQHHLRNTTLPPMHFYANCSGTTSLQATGLWPVRFGGISGYLLILTAYMGFFILVAYIALRLSLASISA</sequence>
<evidence type="ECO:0008006" key="10">
    <source>
        <dbReference type="Google" id="ProtNLM"/>
    </source>
</evidence>
<evidence type="ECO:0000256" key="1">
    <source>
        <dbReference type="ARBA" id="ARBA00004141"/>
    </source>
</evidence>
<feature type="domain" description="ABC-2 type transporter transmembrane" evidence="7">
    <location>
        <begin position="211"/>
        <end position="422"/>
    </location>
</feature>
<evidence type="ECO:0000256" key="5">
    <source>
        <dbReference type="ARBA" id="ARBA00023136"/>
    </source>
</evidence>
<evidence type="ECO:0000256" key="6">
    <source>
        <dbReference type="SAM" id="Phobius"/>
    </source>
</evidence>
<evidence type="ECO:0000313" key="9">
    <source>
        <dbReference type="EMBL" id="CAD9450553.1"/>
    </source>
</evidence>
<dbReference type="EMBL" id="HBGU01029287">
    <property type="protein sequence ID" value="CAD9450553.1"/>
    <property type="molecule type" value="Transcribed_RNA"/>
</dbReference>
<proteinExistence type="predicted"/>
<dbReference type="InterPro" id="IPR050352">
    <property type="entry name" value="ABCG_transporters"/>
</dbReference>
<evidence type="ECO:0000256" key="3">
    <source>
        <dbReference type="ARBA" id="ARBA00022692"/>
    </source>
</evidence>
<accession>A0A7S2DCB3</accession>
<feature type="transmembrane region" description="Helical" evidence="6">
    <location>
        <begin position="486"/>
        <end position="508"/>
    </location>
</feature>
<comment type="subcellular location">
    <subcellularLocation>
        <location evidence="1">Membrane</location>
        <topology evidence="1">Multi-pass membrane protein</topology>
    </subcellularLocation>
</comment>
<dbReference type="Pfam" id="PF19055">
    <property type="entry name" value="ABC2_membrane_7"/>
    <property type="match status" value="1"/>
</dbReference>
<evidence type="ECO:0000256" key="4">
    <source>
        <dbReference type="ARBA" id="ARBA00022989"/>
    </source>
</evidence>
<keyword evidence="4 6" id="KW-1133">Transmembrane helix</keyword>
<dbReference type="PANTHER" id="PTHR48041">
    <property type="entry name" value="ABC TRANSPORTER G FAMILY MEMBER 28"/>
    <property type="match status" value="1"/>
</dbReference>
<dbReference type="AlphaFoldDB" id="A0A7S2DCB3"/>
<feature type="transmembrane region" description="Helical" evidence="6">
    <location>
        <begin position="304"/>
        <end position="330"/>
    </location>
</feature>
<feature type="transmembrane region" description="Helical" evidence="6">
    <location>
        <begin position="233"/>
        <end position="251"/>
    </location>
</feature>
<organism evidence="9">
    <name type="scientific">Haptolina brevifila</name>
    <dbReference type="NCBI Taxonomy" id="156173"/>
    <lineage>
        <taxon>Eukaryota</taxon>
        <taxon>Haptista</taxon>
        <taxon>Haptophyta</taxon>
        <taxon>Prymnesiophyceae</taxon>
        <taxon>Prymnesiales</taxon>
        <taxon>Prymnesiaceae</taxon>
        <taxon>Haptolina</taxon>
    </lineage>
</organism>
<keyword evidence="3 6" id="KW-0812">Transmembrane</keyword>
<dbReference type="InterPro" id="IPR027417">
    <property type="entry name" value="P-loop_NTPase"/>
</dbReference>
<dbReference type="PANTHER" id="PTHR48041:SF139">
    <property type="entry name" value="PROTEIN SCARLET"/>
    <property type="match status" value="1"/>
</dbReference>
<name>A0A7S2DCB3_9EUKA</name>
<dbReference type="GO" id="GO:0016020">
    <property type="term" value="C:membrane"/>
    <property type="evidence" value="ECO:0007669"/>
    <property type="project" value="UniProtKB-SubCell"/>
</dbReference>
<reference evidence="9" key="1">
    <citation type="submission" date="2021-01" db="EMBL/GenBank/DDBJ databases">
        <authorList>
            <person name="Corre E."/>
            <person name="Pelletier E."/>
            <person name="Niang G."/>
            <person name="Scheremetjew M."/>
            <person name="Finn R."/>
            <person name="Kale V."/>
            <person name="Holt S."/>
            <person name="Cochrane G."/>
            <person name="Meng A."/>
            <person name="Brown T."/>
            <person name="Cohen L."/>
        </authorList>
    </citation>
    <scope>NUCLEOTIDE SEQUENCE</scope>
    <source>
        <strain evidence="9">UTEX LB 985</strain>
    </source>
</reference>
<evidence type="ECO:0000256" key="2">
    <source>
        <dbReference type="ARBA" id="ARBA00022448"/>
    </source>
</evidence>
<keyword evidence="2" id="KW-0813">Transport</keyword>
<dbReference type="Gene3D" id="3.40.50.300">
    <property type="entry name" value="P-loop containing nucleotide triphosphate hydrolases"/>
    <property type="match status" value="1"/>
</dbReference>
<dbReference type="Pfam" id="PF01061">
    <property type="entry name" value="ABC2_membrane"/>
    <property type="match status" value="1"/>
</dbReference>
<evidence type="ECO:0000259" key="7">
    <source>
        <dbReference type="Pfam" id="PF01061"/>
    </source>
</evidence>
<feature type="transmembrane region" description="Helical" evidence="6">
    <location>
        <begin position="342"/>
        <end position="364"/>
    </location>
</feature>
<keyword evidence="5 6" id="KW-0472">Membrane</keyword>
<feature type="domain" description="ABC transporter family G" evidence="8">
    <location>
        <begin position="77"/>
        <end position="132"/>
    </location>
</feature>
<gene>
    <name evidence="9" type="ORF">CBRE1094_LOCUS15948</name>
</gene>
<dbReference type="InterPro" id="IPR043926">
    <property type="entry name" value="ABCG_dom"/>
</dbReference>
<dbReference type="GO" id="GO:0140359">
    <property type="term" value="F:ABC-type transporter activity"/>
    <property type="evidence" value="ECO:0007669"/>
    <property type="project" value="InterPro"/>
</dbReference>